<evidence type="ECO:0000313" key="2">
    <source>
        <dbReference type="EMBL" id="SEN54036.1"/>
    </source>
</evidence>
<dbReference type="InterPro" id="IPR025579">
    <property type="entry name" value="DUF4357"/>
</dbReference>
<organism evidence="2 3">
    <name type="scientific">Nitrosomonas marina</name>
    <dbReference type="NCBI Taxonomy" id="917"/>
    <lineage>
        <taxon>Bacteria</taxon>
        <taxon>Pseudomonadati</taxon>
        <taxon>Pseudomonadota</taxon>
        <taxon>Betaproteobacteria</taxon>
        <taxon>Nitrosomonadales</taxon>
        <taxon>Nitrosomonadaceae</taxon>
        <taxon>Nitrosomonas</taxon>
    </lineage>
</organism>
<evidence type="ECO:0000313" key="3">
    <source>
        <dbReference type="Proteomes" id="UP000199459"/>
    </source>
</evidence>
<feature type="domain" description="GIY-YIG" evidence="1">
    <location>
        <begin position="53"/>
        <end position="128"/>
    </location>
</feature>
<dbReference type="PROSITE" id="PS50164">
    <property type="entry name" value="GIY_YIG"/>
    <property type="match status" value="1"/>
</dbReference>
<dbReference type="OrthoDB" id="2656488at2"/>
<protein>
    <recommendedName>
        <fullName evidence="1">GIY-YIG domain-containing protein</fullName>
    </recommendedName>
</protein>
<dbReference type="RefSeq" id="WP_090633923.1">
    <property type="nucleotide sequence ID" value="NZ_FOCP01000023.1"/>
</dbReference>
<dbReference type="STRING" id="917.SAMN05216326_11941"/>
<dbReference type="AlphaFoldDB" id="A0A1H8HCR7"/>
<dbReference type="CDD" id="cd10447">
    <property type="entry name" value="GIY-YIG_unchar_2"/>
    <property type="match status" value="1"/>
</dbReference>
<dbReference type="InterPro" id="IPR000305">
    <property type="entry name" value="GIY-YIG_endonuc"/>
</dbReference>
<name>A0A1H8HCR7_9PROT</name>
<reference evidence="2 3" key="1">
    <citation type="submission" date="2016-10" db="EMBL/GenBank/DDBJ databases">
        <authorList>
            <person name="de Groot N.N."/>
        </authorList>
    </citation>
    <scope>NUCLEOTIDE SEQUENCE [LARGE SCALE GENOMIC DNA]</scope>
    <source>
        <strain evidence="2 3">Nm22</strain>
    </source>
</reference>
<dbReference type="Pfam" id="PF14267">
    <property type="entry name" value="DUF4357"/>
    <property type="match status" value="1"/>
</dbReference>
<sequence>MTPNKKGRSIELFFVNGDPDGMLTATIPFQWTGHVLVTSRTQLKDALKREEASRPGVYLLLGENDDGPLLYIGESDDIGKRIKNHDALKDWWSTSIFITSSGEQLNKAHIRYLENRLVEKARQANKIPLDNGNNPATSLLSEAAEAHMEDFLDNIYLVLPALKFDFFIQNTRATERLEAANTNSDKPIFVLNTPKHGLTARATIEDSHFIVEAGSKAKMEWTSATAKNSSYGKLFDELVDQGVLIVDGKNRVFTQNYAFNSPSAAAAVVNGRPASGPMEWKVEGTRKNYKKWEAEEIMKEGHA</sequence>
<proteinExistence type="predicted"/>
<dbReference type="Proteomes" id="UP000199459">
    <property type="component" value="Unassembled WGS sequence"/>
</dbReference>
<evidence type="ECO:0000259" key="1">
    <source>
        <dbReference type="PROSITE" id="PS50164"/>
    </source>
</evidence>
<accession>A0A1H8HCR7</accession>
<dbReference type="EMBL" id="FOCP01000023">
    <property type="protein sequence ID" value="SEN54036.1"/>
    <property type="molecule type" value="Genomic_DNA"/>
</dbReference>
<gene>
    <name evidence="2" type="ORF">SAMN05216325_1235</name>
</gene>